<comment type="caution">
    <text evidence="1">The sequence shown here is derived from an EMBL/GenBank/DDBJ whole genome shotgun (WGS) entry which is preliminary data.</text>
</comment>
<reference evidence="1" key="1">
    <citation type="submission" date="2019-05" db="EMBL/GenBank/DDBJ databases">
        <title>The de novo reference genome and transcriptome assemblies of the wild tomato species Solanum chilense.</title>
        <authorList>
            <person name="Stam R."/>
            <person name="Nosenko T."/>
            <person name="Hoerger A.C."/>
            <person name="Stephan W."/>
            <person name="Seidel M.A."/>
            <person name="Kuhn J.M.M."/>
            <person name="Haberer G."/>
            <person name="Tellier A."/>
        </authorList>
    </citation>
    <scope>NUCLEOTIDE SEQUENCE</scope>
    <source>
        <tissue evidence="1">Mature leaves</tissue>
    </source>
</reference>
<gene>
    <name evidence="1" type="ORF">EJD97_009842</name>
</gene>
<sequence length="111" mass="13160">MNALVSNRSLRFSKRIDGYEPLDQSQINGITWSSLSYQTERARKRHIFLQSYKLETYDENSRRTKMKKIVVKMNSVMVSVLSFMWSHTLRTDCNCQSSIHVVPPTRIIRYR</sequence>
<dbReference type="AlphaFoldDB" id="A0A6N2BJ37"/>
<dbReference type="EMBL" id="RXGB01002542">
    <property type="protein sequence ID" value="TMW94745.1"/>
    <property type="molecule type" value="Genomic_DNA"/>
</dbReference>
<protein>
    <submittedName>
        <fullName evidence="1">Uncharacterized protein</fullName>
    </submittedName>
</protein>
<name>A0A6N2BJ37_SOLCI</name>
<organism evidence="1">
    <name type="scientific">Solanum chilense</name>
    <name type="common">Tomato</name>
    <name type="synonym">Lycopersicon chilense</name>
    <dbReference type="NCBI Taxonomy" id="4083"/>
    <lineage>
        <taxon>Eukaryota</taxon>
        <taxon>Viridiplantae</taxon>
        <taxon>Streptophyta</taxon>
        <taxon>Embryophyta</taxon>
        <taxon>Tracheophyta</taxon>
        <taxon>Spermatophyta</taxon>
        <taxon>Magnoliopsida</taxon>
        <taxon>eudicotyledons</taxon>
        <taxon>Gunneridae</taxon>
        <taxon>Pentapetalae</taxon>
        <taxon>asterids</taxon>
        <taxon>lamiids</taxon>
        <taxon>Solanales</taxon>
        <taxon>Solanaceae</taxon>
        <taxon>Solanoideae</taxon>
        <taxon>Solaneae</taxon>
        <taxon>Solanum</taxon>
        <taxon>Solanum subgen. Lycopersicon</taxon>
    </lineage>
</organism>
<accession>A0A6N2BJ37</accession>
<proteinExistence type="predicted"/>
<evidence type="ECO:0000313" key="1">
    <source>
        <dbReference type="EMBL" id="TMW94745.1"/>
    </source>
</evidence>